<proteinExistence type="predicted"/>
<dbReference type="PhylomeDB" id="B8MTB2"/>
<dbReference type="Proteomes" id="UP000001745">
    <property type="component" value="Unassembled WGS sequence"/>
</dbReference>
<evidence type="ECO:0000313" key="2">
    <source>
        <dbReference type="EMBL" id="EED12362.1"/>
    </source>
</evidence>
<gene>
    <name evidence="2" type="ORF">TSTA_004130</name>
</gene>
<protein>
    <submittedName>
        <fullName evidence="2">Uncharacterized protein</fullName>
    </submittedName>
</protein>
<dbReference type="AlphaFoldDB" id="B8MTB2"/>
<name>B8MTB2_TALSN</name>
<dbReference type="OrthoDB" id="4224248at2759"/>
<dbReference type="VEuPathDB" id="FungiDB:TSTA_004130"/>
<dbReference type="InParanoid" id="B8MTB2"/>
<evidence type="ECO:0000313" key="3">
    <source>
        <dbReference type="Proteomes" id="UP000001745"/>
    </source>
</evidence>
<reference evidence="3" key="1">
    <citation type="journal article" date="2015" name="Genome Announc.">
        <title>Genome sequence of the AIDS-associated pathogen Penicillium marneffei (ATCC18224) and its near taxonomic relative Talaromyces stipitatus (ATCC10500).</title>
        <authorList>
            <person name="Nierman W.C."/>
            <person name="Fedorova-Abrams N.D."/>
            <person name="Andrianopoulos A."/>
        </authorList>
    </citation>
    <scope>NUCLEOTIDE SEQUENCE [LARGE SCALE GENOMIC DNA]</scope>
    <source>
        <strain evidence="3">ATCC 10500 / CBS 375.48 / QM 6759 / NRRL 1006</strain>
    </source>
</reference>
<dbReference type="HOGENOM" id="CLU_1455318_0_0_1"/>
<accession>B8MTB2</accession>
<organism evidence="2 3">
    <name type="scientific">Talaromyces stipitatus (strain ATCC 10500 / CBS 375.48 / QM 6759 / NRRL 1006)</name>
    <name type="common">Penicillium stipitatum</name>
    <dbReference type="NCBI Taxonomy" id="441959"/>
    <lineage>
        <taxon>Eukaryota</taxon>
        <taxon>Fungi</taxon>
        <taxon>Dikarya</taxon>
        <taxon>Ascomycota</taxon>
        <taxon>Pezizomycotina</taxon>
        <taxon>Eurotiomycetes</taxon>
        <taxon>Eurotiomycetidae</taxon>
        <taxon>Eurotiales</taxon>
        <taxon>Trichocomaceae</taxon>
        <taxon>Talaromyces</taxon>
        <taxon>Talaromyces sect. Talaromyces</taxon>
    </lineage>
</organism>
<sequence length="186" mass="20188">MTQLTASALAAQEKSHAQGRVDSMHSHAAKVVHEERTHQYFSQLGILKGIDIINAEYWDGGNTGACTRTGTGAGGCSRANRDDALPDTARRDNSDNSNGGDLLQSLKIFVPHLVEDSGTTPLERFLTLGESTDPSYIRHPALTQAQYYGNMDSVETRISQAHVSADRIISEGQARKGSTGDEHMYK</sequence>
<dbReference type="STRING" id="441959.B8MTB2"/>
<dbReference type="RefSeq" id="XP_002488016.1">
    <property type="nucleotide sequence ID" value="XM_002487971.1"/>
</dbReference>
<dbReference type="EMBL" id="EQ962660">
    <property type="protein sequence ID" value="EED12362.1"/>
    <property type="molecule type" value="Genomic_DNA"/>
</dbReference>
<dbReference type="GeneID" id="8100124"/>
<keyword evidence="3" id="KW-1185">Reference proteome</keyword>
<feature type="region of interest" description="Disordered" evidence="1">
    <location>
        <begin position="71"/>
        <end position="101"/>
    </location>
</feature>
<feature type="region of interest" description="Disordered" evidence="1">
    <location>
        <begin position="1"/>
        <end position="25"/>
    </location>
</feature>
<feature type="compositionally biased region" description="Basic and acidic residues" evidence="1">
    <location>
        <begin position="79"/>
        <end position="94"/>
    </location>
</feature>
<evidence type="ECO:0000256" key="1">
    <source>
        <dbReference type="SAM" id="MobiDB-lite"/>
    </source>
</evidence>